<dbReference type="InterPro" id="IPR014907">
    <property type="entry name" value="BT4734-like_N"/>
</dbReference>
<evidence type="ECO:0000313" key="4">
    <source>
        <dbReference type="Proteomes" id="UP000390763"/>
    </source>
</evidence>
<accession>A0AB35ZFJ4</accession>
<dbReference type="AlphaFoldDB" id="A0AB35ZFJ4"/>
<evidence type="ECO:0000259" key="2">
    <source>
        <dbReference type="Pfam" id="PF08800"/>
    </source>
</evidence>
<dbReference type="InterPro" id="IPR007936">
    <property type="entry name" value="VapE-like_dom"/>
</dbReference>
<evidence type="ECO:0000259" key="1">
    <source>
        <dbReference type="Pfam" id="PF05272"/>
    </source>
</evidence>
<name>A0AB35ZFJ4_9BACT</name>
<dbReference type="Proteomes" id="UP000390763">
    <property type="component" value="Unassembled WGS sequence"/>
</dbReference>
<dbReference type="PANTHER" id="PTHR34985:SF1">
    <property type="entry name" value="SLR0554 PROTEIN"/>
    <property type="match status" value="1"/>
</dbReference>
<gene>
    <name evidence="3" type="ORF">F7D62_07770</name>
</gene>
<comment type="caution">
    <text evidence="3">The sequence shown here is derived from an EMBL/GenBank/DDBJ whole genome shotgun (WGS) entry which is preliminary data.</text>
</comment>
<dbReference type="PANTHER" id="PTHR34985">
    <property type="entry name" value="SLR0554 PROTEIN"/>
    <property type="match status" value="1"/>
</dbReference>
<dbReference type="EMBL" id="VZBT01000061">
    <property type="protein sequence ID" value="MQO04008.1"/>
    <property type="molecule type" value="Genomic_DNA"/>
</dbReference>
<sequence length="781" mass="90234">MINFKQLHIICLKMTITEQKQKQEMVLPSFFYAIASSESRQLISLDELQRIITLDAMTQARTEDYRKNMRISSELAHQTKVMMPGITTSVLMDGRGKELRNVVKTTQMIAVDIDKIPAEKMKEVVQKADADPHTMMRFITVSQRGLRIISRYLPIDDDEVTALELFDVIIRKAMSYYSKLLGVPADEQCVDITRMCGLAHDPTAYFHWDAEAFGLDTHDLKALYTKKANEAKYAKRASKRKRNSQKMVALGKGVPSMDEAAQHILNLLDTWGYKFESGAHNEYVLHFGKVCVRYGIDKEEAMTYAKSNFSSDYPDADSVMKSCYKHTEKLGTWHFYRKGEGFSGKPTVKVIKQWLSMRYEFHHNEVTGFHEVLSRDIIKGKYHKWTRIDDNIENTIWTQMDEMGLEVSAIKLHAIINSDFSEPWDPFDEYLRSLPKWDGKTDYIDELANRVTINYCPGYHHSQEEFRYFFKKWLVSMVVAWVSPRVVSQTILIFIGRGGINKTTFFYYILPPCLRQYFINESTANYTDKDFMEAFSSKALICLDELESTFGKGLSALKSNVTKLVFSIRRPYDKYRSELLHRGALCGTSNSIQIITDEENRRYSPWFVDNIESPRETPIDYQHVYAQAVALGQEVTNRVKNQEEGWVYWLTTVDIDVMREHNGMFMVSNFMEDQILRFYKVPKSDTAPQYVKFRYSSEIMERIGGSPALSRNMSHQNLSAVMQRLGFKKVHRAKGNGWLVIEKNPGEINTEAICSPNECAETYLKPYRAVATDSQNGSDQQ</sequence>
<dbReference type="Pfam" id="PF05272">
    <property type="entry name" value="VapE-like_dom"/>
    <property type="match status" value="1"/>
</dbReference>
<organism evidence="3 4">
    <name type="scientific">Segatella copri</name>
    <dbReference type="NCBI Taxonomy" id="165179"/>
    <lineage>
        <taxon>Bacteria</taxon>
        <taxon>Pseudomonadati</taxon>
        <taxon>Bacteroidota</taxon>
        <taxon>Bacteroidia</taxon>
        <taxon>Bacteroidales</taxon>
        <taxon>Prevotellaceae</taxon>
        <taxon>Segatella</taxon>
    </lineage>
</organism>
<feature type="domain" description="BT4734-like N-terminal" evidence="2">
    <location>
        <begin position="80"/>
        <end position="206"/>
    </location>
</feature>
<proteinExistence type="predicted"/>
<protein>
    <recommendedName>
        <fullName evidence="5">Virulence-protein E N-terminal domain-containing protein</fullName>
    </recommendedName>
</protein>
<feature type="domain" description="Virulence-associated protein E-like" evidence="1">
    <location>
        <begin position="434"/>
        <end position="637"/>
    </location>
</feature>
<dbReference type="Pfam" id="PF08800">
    <property type="entry name" value="BT4734-like_N"/>
    <property type="match status" value="1"/>
</dbReference>
<reference evidence="4" key="1">
    <citation type="submission" date="2019-09" db="EMBL/GenBank/DDBJ databases">
        <title>Distinct polysaccharide growth profiles of human intestinal Prevotella copri isolates.</title>
        <authorList>
            <person name="Fehlner-Peach H."/>
            <person name="Magnabosco C."/>
            <person name="Raghavan V."/>
            <person name="Scher J.U."/>
            <person name="Tett A."/>
            <person name="Cox L.M."/>
            <person name="Gottsegen C."/>
            <person name="Watters A."/>
            <person name="Wiltshire- Gordon J.D."/>
            <person name="Segata N."/>
            <person name="Bonneau R."/>
            <person name="Littman D.R."/>
        </authorList>
    </citation>
    <scope>NUCLEOTIDE SEQUENCE [LARGE SCALE GENOMIC DNA]</scope>
    <source>
        <strain evidence="4">iAK279</strain>
    </source>
</reference>
<evidence type="ECO:0008006" key="5">
    <source>
        <dbReference type="Google" id="ProtNLM"/>
    </source>
</evidence>
<evidence type="ECO:0000313" key="3">
    <source>
        <dbReference type="EMBL" id="MQO04008.1"/>
    </source>
</evidence>